<evidence type="ECO:0000313" key="5">
    <source>
        <dbReference type="Proteomes" id="UP000275256"/>
    </source>
</evidence>
<evidence type="ECO:0000256" key="1">
    <source>
        <dbReference type="ARBA" id="ARBA00006484"/>
    </source>
</evidence>
<dbReference type="NCBIfam" id="NF006110">
    <property type="entry name" value="PRK08261.1"/>
    <property type="match status" value="1"/>
</dbReference>
<dbReference type="InterPro" id="IPR002347">
    <property type="entry name" value="SDR_fam"/>
</dbReference>
<dbReference type="PRINTS" id="PR00080">
    <property type="entry name" value="SDRFAMILY"/>
</dbReference>
<feature type="region of interest" description="Disordered" evidence="2">
    <location>
        <begin position="20"/>
        <end position="40"/>
    </location>
</feature>
<dbReference type="InterPro" id="IPR057326">
    <property type="entry name" value="KR_dom"/>
</dbReference>
<comment type="caution">
    <text evidence="4">The sequence shown here is derived from an EMBL/GenBank/DDBJ whole genome shotgun (WGS) entry which is preliminary data.</text>
</comment>
<keyword evidence="5" id="KW-1185">Reference proteome</keyword>
<gene>
    <name evidence="4" type="ORF">EAX62_14635</name>
</gene>
<dbReference type="PRINTS" id="PR00081">
    <property type="entry name" value="GDHRDH"/>
</dbReference>
<dbReference type="InterPro" id="IPR020904">
    <property type="entry name" value="Sc_DH/Rdtase_CS"/>
</dbReference>
<name>A0A3M0G9X0_9ACTN</name>
<dbReference type="Gene3D" id="3.40.50.720">
    <property type="entry name" value="NAD(P)-binding Rossmann-like Domain"/>
    <property type="match status" value="2"/>
</dbReference>
<dbReference type="RefSeq" id="WP_121902460.1">
    <property type="nucleotide sequence ID" value="NZ_REFW01000004.1"/>
</dbReference>
<sequence>MTGTSFLETLYNTRPGRAVARRAGLADPPKLRRGRTEPTGHTALATLPGGGVGAETLSLLGIAPSTALVDVPEHRTKDERGRDVPPAYSTRPGALVVDATGVREIGQLELLRQVLRPAMRGLERSGRIIILATDASAVDGLEAKAVAQGIDGINRTIGKELRGGSTSNLLFLTEGATAGDLSSSVSFLLEGRSAFVDGQAWRIAPRKDGDEGTTGADRGAPFAGRIVVVTGAARGIGAAIARTFARDGATVVAVDVPAAGENLSAVANELGGSALQLDITADDAGARIARHVASIHGGDTKIWAIVHNAGITRDKMLANLDEKLWGSVLEVNLAAEIRIDAVLLDRDLPGGLADCARIVGIASTSGVAGNKGQTNYAASKAGVMGLVWAMAEELADRPITANAVAPGFIETDMTAAIPFVSREIFRRTNSLQQGGQPVDVAETIVHLCDPASGGVNGQVIRVCGQNLVGA</sequence>
<evidence type="ECO:0000256" key="2">
    <source>
        <dbReference type="SAM" id="MobiDB-lite"/>
    </source>
</evidence>
<dbReference type="Pfam" id="PF13561">
    <property type="entry name" value="adh_short_C2"/>
    <property type="match status" value="1"/>
</dbReference>
<dbReference type="GO" id="GO:0016616">
    <property type="term" value="F:oxidoreductase activity, acting on the CH-OH group of donors, NAD or NADP as acceptor"/>
    <property type="evidence" value="ECO:0007669"/>
    <property type="project" value="TreeGrafter"/>
</dbReference>
<organism evidence="4 5">
    <name type="scientific">Tessaracoccus antarcticus</name>
    <dbReference type="NCBI Taxonomy" id="2479848"/>
    <lineage>
        <taxon>Bacteria</taxon>
        <taxon>Bacillati</taxon>
        <taxon>Actinomycetota</taxon>
        <taxon>Actinomycetes</taxon>
        <taxon>Propionibacteriales</taxon>
        <taxon>Propionibacteriaceae</taxon>
        <taxon>Tessaracoccus</taxon>
    </lineage>
</organism>
<feature type="domain" description="Ketoreductase" evidence="3">
    <location>
        <begin position="225"/>
        <end position="412"/>
    </location>
</feature>
<dbReference type="PROSITE" id="PS00061">
    <property type="entry name" value="ADH_SHORT"/>
    <property type="match status" value="1"/>
</dbReference>
<dbReference type="PANTHER" id="PTHR42760:SF78">
    <property type="entry name" value="3-OXOACYL-[ACYL-CARRIER-PROTEIN] REDUCTASE [NADH]"/>
    <property type="match status" value="1"/>
</dbReference>
<dbReference type="FunFam" id="3.40.50.720:FF:000338">
    <property type="entry name" value="3-oxoacyl-ACP reductase FabG"/>
    <property type="match status" value="1"/>
</dbReference>
<dbReference type="OrthoDB" id="9808187at2"/>
<dbReference type="PANTHER" id="PTHR42760">
    <property type="entry name" value="SHORT-CHAIN DEHYDROGENASES/REDUCTASES FAMILY MEMBER"/>
    <property type="match status" value="1"/>
</dbReference>
<dbReference type="SUPFAM" id="SSF51735">
    <property type="entry name" value="NAD(P)-binding Rossmann-fold domains"/>
    <property type="match status" value="1"/>
</dbReference>
<protein>
    <submittedName>
        <fullName evidence="4">3-oxoacyl-ACP reductase</fullName>
    </submittedName>
</protein>
<comment type="similarity">
    <text evidence="1">Belongs to the short-chain dehydrogenases/reductases (SDR) family.</text>
</comment>
<reference evidence="4 5" key="1">
    <citation type="submission" date="2018-10" db="EMBL/GenBank/DDBJ databases">
        <title>Tessaracoccus antarcticuss sp. nov., isolated from sediment.</title>
        <authorList>
            <person name="Zhou L.Y."/>
            <person name="Du Z.J."/>
        </authorList>
    </citation>
    <scope>NUCLEOTIDE SEQUENCE [LARGE SCALE GENOMIC DNA]</scope>
    <source>
        <strain evidence="4 5">JDX10</strain>
    </source>
</reference>
<dbReference type="Proteomes" id="UP000275256">
    <property type="component" value="Unassembled WGS sequence"/>
</dbReference>
<proteinExistence type="inferred from homology"/>
<dbReference type="EMBL" id="REFW01000004">
    <property type="protein sequence ID" value="RMB58423.1"/>
    <property type="molecule type" value="Genomic_DNA"/>
</dbReference>
<evidence type="ECO:0000313" key="4">
    <source>
        <dbReference type="EMBL" id="RMB58423.1"/>
    </source>
</evidence>
<dbReference type="SMART" id="SM00822">
    <property type="entry name" value="PKS_KR"/>
    <property type="match status" value="1"/>
</dbReference>
<accession>A0A3M0G9X0</accession>
<dbReference type="InterPro" id="IPR036291">
    <property type="entry name" value="NAD(P)-bd_dom_sf"/>
</dbReference>
<dbReference type="AlphaFoldDB" id="A0A3M0G9X0"/>
<evidence type="ECO:0000259" key="3">
    <source>
        <dbReference type="SMART" id="SM00822"/>
    </source>
</evidence>